<feature type="transmembrane region" description="Helical" evidence="1">
    <location>
        <begin position="199"/>
        <end position="217"/>
    </location>
</feature>
<protein>
    <submittedName>
        <fullName evidence="2">MFS transporter permease</fullName>
    </submittedName>
</protein>
<dbReference type="Pfam" id="PF19540">
    <property type="entry name" value="DUF6064"/>
    <property type="match status" value="1"/>
</dbReference>
<dbReference type="AlphaFoldDB" id="A0A6P1E3N9"/>
<reference evidence="2 3" key="2">
    <citation type="submission" date="2020-02" db="EMBL/GenBank/DDBJ databases">
        <title>Genome sequences of Thiorhodococcus mannitoliphagus and Thiorhodococcus minor, purple sulfur photosynthetic bacteria in the gammaproteobacterial family, Chromatiaceae.</title>
        <authorList>
            <person name="Aviles F.A."/>
            <person name="Meyer T.E."/>
            <person name="Kyndt J.A."/>
        </authorList>
    </citation>
    <scope>NUCLEOTIDE SEQUENCE [LARGE SCALE GENOMIC DNA]</scope>
    <source>
        <strain evidence="2 3">DSM 18266</strain>
    </source>
</reference>
<dbReference type="InterPro" id="IPR045708">
    <property type="entry name" value="DUF6064"/>
</dbReference>
<keyword evidence="3" id="KW-1185">Reference proteome</keyword>
<reference evidence="3" key="1">
    <citation type="journal article" date="2020" name="Microbiol. Resour. Announc.">
        <title>Draft Genome Sequences of Thiorhodococcus mannitoliphagus and Thiorhodococcus minor, Purple Sulfur Photosynthetic Bacteria in the Gammaproteobacterial Family Chromatiaceae.</title>
        <authorList>
            <person name="Aviles F.A."/>
            <person name="Meyer T.E."/>
            <person name="Kyndt J.A."/>
        </authorList>
    </citation>
    <scope>NUCLEOTIDE SEQUENCE [LARGE SCALE GENOMIC DNA]</scope>
    <source>
        <strain evidence="3">DSM 18266</strain>
    </source>
</reference>
<feature type="transmembrane region" description="Helical" evidence="1">
    <location>
        <begin position="56"/>
        <end position="74"/>
    </location>
</feature>
<keyword evidence="1" id="KW-0812">Transmembrane</keyword>
<feature type="transmembrane region" description="Helical" evidence="1">
    <location>
        <begin position="86"/>
        <end position="105"/>
    </location>
</feature>
<comment type="caution">
    <text evidence="2">The sequence shown here is derived from an EMBL/GenBank/DDBJ whole genome shotgun (WGS) entry which is preliminary data.</text>
</comment>
<keyword evidence="1" id="KW-0472">Membrane</keyword>
<evidence type="ECO:0000313" key="2">
    <source>
        <dbReference type="EMBL" id="NEX22644.1"/>
    </source>
</evidence>
<keyword evidence="1" id="KW-1133">Transmembrane helix</keyword>
<sequence>METLGTYALVDFIPVEPEVYFRLFARHNLSVWPSQLLAVPLGLLAIWFLRQGQTRIPGILLGLSWIWVGVTFHLMLHAELNWAAKYAGWIFVVEELLLLTLALPARPRTAPRDRDWIRMWVGAGLGLLGLLLYPLLPLVTQLSWRETQVFGTAPDPTALVTLGCLLMTDRFTWPLATIPLLWCVLSGATWIAIGWMPGLLLPAGGVIFIGLALWPRARSL</sequence>
<dbReference type="EMBL" id="JAAIJR010000114">
    <property type="protein sequence ID" value="NEX22644.1"/>
    <property type="molecule type" value="Genomic_DNA"/>
</dbReference>
<dbReference type="Proteomes" id="UP000471640">
    <property type="component" value="Unassembled WGS sequence"/>
</dbReference>
<evidence type="ECO:0000256" key="1">
    <source>
        <dbReference type="SAM" id="Phobius"/>
    </source>
</evidence>
<accession>A0A6P1E3N9</accession>
<feature type="transmembrane region" description="Helical" evidence="1">
    <location>
        <begin position="31"/>
        <end position="49"/>
    </location>
</feature>
<name>A0A6P1E3N9_9GAMM</name>
<dbReference type="RefSeq" id="WP_164655738.1">
    <property type="nucleotide sequence ID" value="NZ_JAAIJR010000114.1"/>
</dbReference>
<evidence type="ECO:0000313" key="3">
    <source>
        <dbReference type="Proteomes" id="UP000471640"/>
    </source>
</evidence>
<organism evidence="2 3">
    <name type="scientific">Thiorhodococcus mannitoliphagus</name>
    <dbReference type="NCBI Taxonomy" id="329406"/>
    <lineage>
        <taxon>Bacteria</taxon>
        <taxon>Pseudomonadati</taxon>
        <taxon>Pseudomonadota</taxon>
        <taxon>Gammaproteobacteria</taxon>
        <taxon>Chromatiales</taxon>
        <taxon>Chromatiaceae</taxon>
        <taxon>Thiorhodococcus</taxon>
    </lineage>
</organism>
<feature type="transmembrane region" description="Helical" evidence="1">
    <location>
        <begin position="117"/>
        <end position="136"/>
    </location>
</feature>
<gene>
    <name evidence="2" type="ORF">G3480_20435</name>
</gene>
<proteinExistence type="predicted"/>